<accession>A0A6I2MP82</accession>
<dbReference type="OrthoDB" id="1111222at2"/>
<dbReference type="Proteomes" id="UP000443153">
    <property type="component" value="Unassembled WGS sequence"/>
</dbReference>
<feature type="transmembrane region" description="Helical" evidence="1">
    <location>
        <begin position="268"/>
        <end position="286"/>
    </location>
</feature>
<keyword evidence="1" id="KW-1133">Transmembrane helix</keyword>
<evidence type="ECO:0000313" key="4">
    <source>
        <dbReference type="Proteomes" id="UP000443153"/>
    </source>
</evidence>
<dbReference type="AlphaFoldDB" id="A0A6I2MP82"/>
<feature type="domain" description="DUF4350" evidence="2">
    <location>
        <begin position="39"/>
        <end position="234"/>
    </location>
</feature>
<feature type="transmembrane region" description="Helical" evidence="1">
    <location>
        <begin position="6"/>
        <end position="24"/>
    </location>
</feature>
<gene>
    <name evidence="3" type="ORF">GJ691_15340</name>
</gene>
<protein>
    <submittedName>
        <fullName evidence="3">DUF4350 domain-containing protein</fullName>
    </submittedName>
</protein>
<keyword evidence="1" id="KW-0812">Transmembrane</keyword>
<name>A0A6I2MP82_9FLAO</name>
<comment type="caution">
    <text evidence="3">The sequence shown here is derived from an EMBL/GenBank/DDBJ whole genome shotgun (WGS) entry which is preliminary data.</text>
</comment>
<evidence type="ECO:0000313" key="3">
    <source>
        <dbReference type="EMBL" id="MRX65528.1"/>
    </source>
</evidence>
<dbReference type="Pfam" id="PF14258">
    <property type="entry name" value="DUF4350"/>
    <property type="match status" value="1"/>
</dbReference>
<organism evidence="3 4">
    <name type="scientific">Maribacter luteus</name>
    <dbReference type="NCBI Taxonomy" id="2594478"/>
    <lineage>
        <taxon>Bacteria</taxon>
        <taxon>Pseudomonadati</taxon>
        <taxon>Bacteroidota</taxon>
        <taxon>Flavobacteriia</taxon>
        <taxon>Flavobacteriales</taxon>
        <taxon>Flavobacteriaceae</taxon>
        <taxon>Maribacter</taxon>
    </lineage>
</organism>
<dbReference type="EMBL" id="WKJH01000024">
    <property type="protein sequence ID" value="MRX65528.1"/>
    <property type="molecule type" value="Genomic_DNA"/>
</dbReference>
<keyword evidence="4" id="KW-1185">Reference proteome</keyword>
<keyword evidence="1" id="KW-0472">Membrane</keyword>
<sequence>MGKKGASYIIIALVTLAVLMLFQYSKPKEINWYPSYVSQHKIPYGTYVLNDIMENLYKNNLKHISRPPFEMLQSSDTLQGTYFFVNNDVSFGEAELNGLLDWTSRGNTLFIASNSFDEQLKDTLNLSTSGLYPDLDDNREQRHKLLNPYLKNHTTYTFEKDNSARYFSQLDTLRTTVLGEVDYVLDNESEKSKHFNVIKQDFGKGEIILSAFPKAFTNYFILKNENKDYTAGLLSYIEGNRPVYIDEHHKSGKSFYTSPMYIFLNNKALKWAYYIVLIGVVIYIIFEGKRKQRAIPVIEPLKNQTLAFTRTIADMYYEKGERQPIIQHKIAYFLEYIRSRFYLNTIKQDDVFFRNLAARSNHTFDEVKDLFTFMQKLKIRSEINNAELIKLNELIEQFKSKADGK</sequence>
<evidence type="ECO:0000256" key="1">
    <source>
        <dbReference type="SAM" id="Phobius"/>
    </source>
</evidence>
<dbReference type="RefSeq" id="WP_154368423.1">
    <property type="nucleotide sequence ID" value="NZ_WKJH01000024.1"/>
</dbReference>
<evidence type="ECO:0000259" key="2">
    <source>
        <dbReference type="Pfam" id="PF14258"/>
    </source>
</evidence>
<proteinExistence type="predicted"/>
<reference evidence="3 4" key="1">
    <citation type="submission" date="2019-11" db="EMBL/GenBank/DDBJ databases">
        <title>Maribacter lutea sp. nov., a marine bacterium isolated from intertidal sand.</title>
        <authorList>
            <person name="Liu A."/>
        </authorList>
    </citation>
    <scope>NUCLEOTIDE SEQUENCE [LARGE SCALE GENOMIC DNA]</scope>
    <source>
        <strain evidence="3 4">RZ05</strain>
    </source>
</reference>
<dbReference type="InterPro" id="IPR025646">
    <property type="entry name" value="DUF4350"/>
</dbReference>